<dbReference type="OrthoDB" id="2754407at2759"/>
<evidence type="ECO:0000313" key="2">
    <source>
        <dbReference type="Proteomes" id="UP000313359"/>
    </source>
</evidence>
<evidence type="ECO:0000313" key="1">
    <source>
        <dbReference type="EMBL" id="RPD66618.1"/>
    </source>
</evidence>
<organism evidence="1 2">
    <name type="scientific">Lentinus tigrinus ALCF2SS1-6</name>
    <dbReference type="NCBI Taxonomy" id="1328759"/>
    <lineage>
        <taxon>Eukaryota</taxon>
        <taxon>Fungi</taxon>
        <taxon>Dikarya</taxon>
        <taxon>Basidiomycota</taxon>
        <taxon>Agaricomycotina</taxon>
        <taxon>Agaricomycetes</taxon>
        <taxon>Polyporales</taxon>
        <taxon>Polyporaceae</taxon>
        <taxon>Lentinus</taxon>
    </lineage>
</organism>
<sequence length="439" mass="47936">MASAQTTERSIVQHAEFSPPLSPTTRIDLSVLQQYVDSLTVLHLGPMTHAAFVAADVPMLLVRTMPQLAELKLVLVPSSAGSGTMLPQILIRPERLPALHSLHIEGATLRCESLSQLKRLELRNTVFAPLGHTFDEFLTMLATGEALEELVLENYIGRMGAGDSTPFHFPLATCKTAYVKDTTQNLYRLLAHLSEPPEDTRLAVSFAAGIPSALDILPLKGAVPPLQQPVQCATFQFVSDGAQLICAGWKHKITIEHCSGTPVTVLGNASSSVHSVALVVLMRFLAFMPVSTLEIADATEGINLQEWFDLLVLTPNVRELFIKQPIEGPGRVVSNIVTALASFSGQAVESPVKCPHLKDVKVRGTVYSPWLIDVIGQSAKWRAQYRAPLRSLELVLAPRFNGMPHCEFASDAARDWAAKLQVDKYVGRVVVKDAIIRSF</sequence>
<reference evidence="1" key="1">
    <citation type="journal article" date="2018" name="Genome Biol. Evol.">
        <title>Genomics and development of Lentinus tigrinus, a white-rot wood-decaying mushroom with dimorphic fruiting bodies.</title>
        <authorList>
            <person name="Wu B."/>
            <person name="Xu Z."/>
            <person name="Knudson A."/>
            <person name="Carlson A."/>
            <person name="Chen N."/>
            <person name="Kovaka S."/>
            <person name="LaButti K."/>
            <person name="Lipzen A."/>
            <person name="Pennachio C."/>
            <person name="Riley R."/>
            <person name="Schakwitz W."/>
            <person name="Umezawa K."/>
            <person name="Ohm R.A."/>
            <person name="Grigoriev I.V."/>
            <person name="Nagy L.G."/>
            <person name="Gibbons J."/>
            <person name="Hibbett D."/>
        </authorList>
    </citation>
    <scope>NUCLEOTIDE SEQUENCE [LARGE SCALE GENOMIC DNA]</scope>
    <source>
        <strain evidence="1">ALCF2SS1-6</strain>
    </source>
</reference>
<dbReference type="EMBL" id="ML122251">
    <property type="protein sequence ID" value="RPD66618.1"/>
    <property type="molecule type" value="Genomic_DNA"/>
</dbReference>
<dbReference type="AlphaFoldDB" id="A0A5C2STA8"/>
<accession>A0A5C2STA8</accession>
<proteinExistence type="predicted"/>
<protein>
    <submittedName>
        <fullName evidence="1">Uncharacterized protein</fullName>
    </submittedName>
</protein>
<gene>
    <name evidence="1" type="ORF">L227DRAFT_649308</name>
</gene>
<name>A0A5C2STA8_9APHY</name>
<dbReference type="Proteomes" id="UP000313359">
    <property type="component" value="Unassembled WGS sequence"/>
</dbReference>
<keyword evidence="2" id="KW-1185">Reference proteome</keyword>